<dbReference type="Proteomes" id="UP000681967">
    <property type="component" value="Unassembled WGS sequence"/>
</dbReference>
<name>A0A8S3FIH2_9BILA</name>
<evidence type="ECO:0000256" key="1">
    <source>
        <dbReference type="SAM" id="MobiDB-lite"/>
    </source>
</evidence>
<organism evidence="2 3">
    <name type="scientific">Rotaria magnacalcarata</name>
    <dbReference type="NCBI Taxonomy" id="392030"/>
    <lineage>
        <taxon>Eukaryota</taxon>
        <taxon>Metazoa</taxon>
        <taxon>Spiralia</taxon>
        <taxon>Gnathifera</taxon>
        <taxon>Rotifera</taxon>
        <taxon>Eurotatoria</taxon>
        <taxon>Bdelloidea</taxon>
        <taxon>Philodinida</taxon>
        <taxon>Philodinidae</taxon>
        <taxon>Rotaria</taxon>
    </lineage>
</organism>
<feature type="region of interest" description="Disordered" evidence="1">
    <location>
        <begin position="31"/>
        <end position="50"/>
    </location>
</feature>
<accession>A0A8S3FIH2</accession>
<gene>
    <name evidence="2" type="ORF">BYL167_LOCUS67510</name>
</gene>
<dbReference type="EMBL" id="CAJOBH010245711">
    <property type="protein sequence ID" value="CAF5124176.1"/>
    <property type="molecule type" value="Genomic_DNA"/>
</dbReference>
<sequence length="50" mass="5098">MNSSSDNLLQFDPASNNLTIANSVQVTTNSTTVTTAAAPLTTTSPGNQNS</sequence>
<evidence type="ECO:0000313" key="2">
    <source>
        <dbReference type="EMBL" id="CAF5124176.1"/>
    </source>
</evidence>
<evidence type="ECO:0000313" key="3">
    <source>
        <dbReference type="Proteomes" id="UP000681967"/>
    </source>
</evidence>
<feature type="non-terminal residue" evidence="2">
    <location>
        <position position="50"/>
    </location>
</feature>
<protein>
    <submittedName>
        <fullName evidence="2">Uncharacterized protein</fullName>
    </submittedName>
</protein>
<proteinExistence type="predicted"/>
<comment type="caution">
    <text evidence="2">The sequence shown here is derived from an EMBL/GenBank/DDBJ whole genome shotgun (WGS) entry which is preliminary data.</text>
</comment>
<dbReference type="AlphaFoldDB" id="A0A8S3FIH2"/>
<feature type="compositionally biased region" description="Low complexity" evidence="1">
    <location>
        <begin position="31"/>
        <end position="43"/>
    </location>
</feature>
<reference evidence="2" key="1">
    <citation type="submission" date="2021-02" db="EMBL/GenBank/DDBJ databases">
        <authorList>
            <person name="Nowell W R."/>
        </authorList>
    </citation>
    <scope>NUCLEOTIDE SEQUENCE</scope>
</reference>